<keyword evidence="6 11" id="KW-0812">Transmembrane</keyword>
<keyword evidence="9" id="KW-0443">Lipid metabolism</keyword>
<keyword evidence="7" id="KW-0448">Lipopolysaccharide biosynthesis</keyword>
<dbReference type="RefSeq" id="WP_275631572.1">
    <property type="nucleotide sequence ID" value="NZ_JARGYD010000002.1"/>
</dbReference>
<dbReference type="EMBL" id="JBHRTB010000010">
    <property type="protein sequence ID" value="MFC3142195.1"/>
    <property type="molecule type" value="Genomic_DNA"/>
</dbReference>
<evidence type="ECO:0000256" key="7">
    <source>
        <dbReference type="ARBA" id="ARBA00022985"/>
    </source>
</evidence>
<accession>A0ABV7GPZ9</accession>
<evidence type="ECO:0000313" key="14">
    <source>
        <dbReference type="Proteomes" id="UP001595632"/>
    </source>
</evidence>
<feature type="transmembrane region" description="Helical" evidence="11">
    <location>
        <begin position="114"/>
        <end position="132"/>
    </location>
</feature>
<protein>
    <submittedName>
        <fullName evidence="13">EamA family transporter</fullName>
    </submittedName>
</protein>
<dbReference type="PANTHER" id="PTHR30561">
    <property type="entry name" value="SMR FAMILY PROTON-DEPENDENT DRUG EFFLUX TRANSPORTER SUGE"/>
    <property type="match status" value="1"/>
</dbReference>
<feature type="transmembrane region" description="Helical" evidence="11">
    <location>
        <begin position="209"/>
        <end position="227"/>
    </location>
</feature>
<evidence type="ECO:0000313" key="13">
    <source>
        <dbReference type="EMBL" id="MFC3142195.1"/>
    </source>
</evidence>
<evidence type="ECO:0000256" key="9">
    <source>
        <dbReference type="ARBA" id="ARBA00023098"/>
    </source>
</evidence>
<dbReference type="InterPro" id="IPR037185">
    <property type="entry name" value="EmrE-like"/>
</dbReference>
<keyword evidence="2" id="KW-1003">Cell membrane</keyword>
<keyword evidence="5" id="KW-0441">Lipid A biosynthesis</keyword>
<evidence type="ECO:0000256" key="11">
    <source>
        <dbReference type="SAM" id="Phobius"/>
    </source>
</evidence>
<evidence type="ECO:0000256" key="4">
    <source>
        <dbReference type="ARBA" id="ARBA00022519"/>
    </source>
</evidence>
<evidence type="ECO:0000256" key="10">
    <source>
        <dbReference type="ARBA" id="ARBA00023136"/>
    </source>
</evidence>
<evidence type="ECO:0000256" key="2">
    <source>
        <dbReference type="ARBA" id="ARBA00022475"/>
    </source>
</evidence>
<sequence>MTGTVFAIVMLAALLHAIWNAMVKGGADKAASMTAVIVGQGLFGLVLLPFAGVPAPEVWPWLLAGVALHLGYNVFLIQAYRIGDLTQVYPIARGASPLLVVIGTALFFHQTFSTFELASILIISVGIASTSLARKADGLFQGKAALLALITGGFIAGYSIIDGHGARLAGSALGFYGWLAAIDGIAFLAGWAVVRPTVIRDALRLRKHFFLGGGASFTAYLLVVWAFTQAPIALVTALRETSIVFALLIGVTVLRERISLAKVVSTAMTLTGAIMLRLNRT</sequence>
<keyword evidence="14" id="KW-1185">Reference proteome</keyword>
<feature type="transmembrane region" description="Helical" evidence="11">
    <location>
        <begin position="30"/>
        <end position="52"/>
    </location>
</feature>
<organism evidence="13 14">
    <name type="scientific">Psychromarinibacter halotolerans</name>
    <dbReference type="NCBI Taxonomy" id="1775175"/>
    <lineage>
        <taxon>Bacteria</taxon>
        <taxon>Pseudomonadati</taxon>
        <taxon>Pseudomonadota</taxon>
        <taxon>Alphaproteobacteria</taxon>
        <taxon>Rhodobacterales</taxon>
        <taxon>Paracoccaceae</taxon>
        <taxon>Psychromarinibacter</taxon>
    </lineage>
</organism>
<keyword evidence="4" id="KW-0997">Cell inner membrane</keyword>
<gene>
    <name evidence="13" type="ORF">ACFOGP_05715</name>
</gene>
<evidence type="ECO:0000256" key="5">
    <source>
        <dbReference type="ARBA" id="ARBA00022556"/>
    </source>
</evidence>
<reference evidence="14" key="1">
    <citation type="journal article" date="2019" name="Int. J. Syst. Evol. Microbiol.">
        <title>The Global Catalogue of Microorganisms (GCM) 10K type strain sequencing project: providing services to taxonomists for standard genome sequencing and annotation.</title>
        <authorList>
            <consortium name="The Broad Institute Genomics Platform"/>
            <consortium name="The Broad Institute Genome Sequencing Center for Infectious Disease"/>
            <person name="Wu L."/>
            <person name="Ma J."/>
        </authorList>
    </citation>
    <scope>NUCLEOTIDE SEQUENCE [LARGE SCALE GENOMIC DNA]</scope>
    <source>
        <strain evidence="14">KCTC 52366</strain>
    </source>
</reference>
<evidence type="ECO:0000256" key="3">
    <source>
        <dbReference type="ARBA" id="ARBA00022516"/>
    </source>
</evidence>
<feature type="transmembrane region" description="Helical" evidence="11">
    <location>
        <begin position="88"/>
        <end position="108"/>
    </location>
</feature>
<dbReference type="Pfam" id="PF00892">
    <property type="entry name" value="EamA"/>
    <property type="match status" value="1"/>
</dbReference>
<dbReference type="InterPro" id="IPR000620">
    <property type="entry name" value="EamA_dom"/>
</dbReference>
<feature type="transmembrane region" description="Helical" evidence="11">
    <location>
        <begin position="233"/>
        <end position="253"/>
    </location>
</feature>
<proteinExistence type="predicted"/>
<evidence type="ECO:0000259" key="12">
    <source>
        <dbReference type="Pfam" id="PF00892"/>
    </source>
</evidence>
<feature type="transmembrane region" description="Helical" evidence="11">
    <location>
        <begin position="6"/>
        <end position="23"/>
    </location>
</feature>
<name>A0ABV7GPZ9_9RHOB</name>
<evidence type="ECO:0000256" key="6">
    <source>
        <dbReference type="ARBA" id="ARBA00022692"/>
    </source>
</evidence>
<dbReference type="Gene3D" id="1.10.3730.20">
    <property type="match status" value="2"/>
</dbReference>
<feature type="transmembrane region" description="Helical" evidence="11">
    <location>
        <begin position="173"/>
        <end position="194"/>
    </location>
</feature>
<comment type="subcellular location">
    <subcellularLocation>
        <location evidence="1">Cell membrane</location>
        <topology evidence="1">Multi-pass membrane protein</topology>
    </subcellularLocation>
</comment>
<dbReference type="InterPro" id="IPR000390">
    <property type="entry name" value="Small_drug/metabolite_transptr"/>
</dbReference>
<dbReference type="PANTHER" id="PTHR30561:SF9">
    <property type="entry name" value="4-AMINO-4-DEOXY-L-ARABINOSE-PHOSPHOUNDECAPRENOL FLIPPASE SUBUNIT ARNF-RELATED"/>
    <property type="match status" value="1"/>
</dbReference>
<keyword evidence="10 11" id="KW-0472">Membrane</keyword>
<keyword evidence="8 11" id="KW-1133">Transmembrane helix</keyword>
<keyword evidence="3" id="KW-0444">Lipid biosynthesis</keyword>
<dbReference type="SUPFAM" id="SSF103481">
    <property type="entry name" value="Multidrug resistance efflux transporter EmrE"/>
    <property type="match status" value="2"/>
</dbReference>
<feature type="transmembrane region" description="Helical" evidence="11">
    <location>
        <begin position="144"/>
        <end position="161"/>
    </location>
</feature>
<evidence type="ECO:0000256" key="8">
    <source>
        <dbReference type="ARBA" id="ARBA00022989"/>
    </source>
</evidence>
<comment type="caution">
    <text evidence="13">The sequence shown here is derived from an EMBL/GenBank/DDBJ whole genome shotgun (WGS) entry which is preliminary data.</text>
</comment>
<dbReference type="Proteomes" id="UP001595632">
    <property type="component" value="Unassembled WGS sequence"/>
</dbReference>
<feature type="transmembrane region" description="Helical" evidence="11">
    <location>
        <begin position="58"/>
        <end position="76"/>
    </location>
</feature>
<feature type="domain" description="EamA" evidence="12">
    <location>
        <begin position="144"/>
        <end position="276"/>
    </location>
</feature>
<evidence type="ECO:0000256" key="1">
    <source>
        <dbReference type="ARBA" id="ARBA00004651"/>
    </source>
</evidence>